<feature type="compositionally biased region" description="Basic and acidic residues" evidence="1">
    <location>
        <begin position="704"/>
        <end position="720"/>
    </location>
</feature>
<feature type="compositionally biased region" description="Acidic residues" evidence="1">
    <location>
        <begin position="832"/>
        <end position="842"/>
    </location>
</feature>
<dbReference type="InterPro" id="IPR051640">
    <property type="entry name" value="GRB10-interact_GYF"/>
</dbReference>
<feature type="region of interest" description="Disordered" evidence="1">
    <location>
        <begin position="1161"/>
        <end position="1192"/>
    </location>
</feature>
<dbReference type="SUPFAM" id="SSF55277">
    <property type="entry name" value="GYF domain"/>
    <property type="match status" value="1"/>
</dbReference>
<dbReference type="EMBL" id="BQFW01000014">
    <property type="protein sequence ID" value="GJJ77939.1"/>
    <property type="molecule type" value="Genomic_DNA"/>
</dbReference>
<dbReference type="AlphaFoldDB" id="A0A9P3HJN1"/>
<feature type="compositionally biased region" description="Polar residues" evidence="1">
    <location>
        <begin position="843"/>
        <end position="858"/>
    </location>
</feature>
<gene>
    <name evidence="3" type="ORF">EMPS_10298</name>
</gene>
<feature type="compositionally biased region" description="Basic and acidic residues" evidence="1">
    <location>
        <begin position="875"/>
        <end position="900"/>
    </location>
</feature>
<feature type="compositionally biased region" description="Pro residues" evidence="1">
    <location>
        <begin position="25"/>
        <end position="37"/>
    </location>
</feature>
<dbReference type="Gene3D" id="3.30.1490.40">
    <property type="match status" value="1"/>
</dbReference>
<reference evidence="3" key="2">
    <citation type="journal article" date="2022" name="Microbiol. Resour. Announc.">
        <title>Whole-Genome Sequence of Entomortierella parvispora E1425, a Mucoromycotan Fungus Associated with Burkholderiaceae-Related Endosymbiotic Bacteria.</title>
        <authorList>
            <person name="Herlambang A."/>
            <person name="Guo Y."/>
            <person name="Takashima Y."/>
            <person name="Narisawa K."/>
            <person name="Ohta H."/>
            <person name="Nishizawa T."/>
        </authorList>
    </citation>
    <scope>NUCLEOTIDE SEQUENCE</scope>
    <source>
        <strain evidence="3">E1425</strain>
    </source>
</reference>
<sequence length="1207" mass="130997">MSNTMNFGPEWMRRFPAKPDLTPKAPSPPPASRPLPAPAHSYSSVAANNVRSQNGGDSGNPAFENDFGSSGFMYSKEMMISLYRPSPMPIEFEKYDIMTSEDSLLPMSSQPLTEQEIKILSGSVNSEIARRPPQPEGQQERTPGQRRESFSGEHSSARYDRSDKSSGGARSHEARSHGARTRPSNLTTEGRSHSFRRSEPVEREREREQPEDETLWNSPVGNSVGSFDANGVFRITNEGADLQPLSELEESVPESTEATWDDSLTDKDTVQHVGETSAGVSLQDQDRQSTAGETMSSPDQLRREAELTGDNFHYSGQHMGATPAMESSRFSFASEQLSDPEPSFAQAPVEASKWLYRDPSGSIQGPFSSDEMHEWYKGGFFSPDLMVKREQDPNFEQLGSMIHRIGSDDKPFLLAGIVRAEPPQAPSSLLRQGIPSLAAGRQPVSQGLGSSWAAGLSAPSTPSTPSFGGDRLFSQQRPLQQHASGDLFSSTNVGQQRPNQDAGFESNWGANQFGRAAEVSSGWGGDAFSRSPMTSMSAAHTPLGGPQFMDHQRLHAQELERQQYMQLLQRQSQMQAILHQQQFMAAQQQFGNDPHALAALLAQQQAQQRQIQMRYQQLQFAALHNQGPSTPGGTAMPWGGLGQPTSPWTTSIIPGASDNYFDFGKGDNQAAPHTMQQQQYMQMAQHQQPTPQQQHQHIQQQHHHQQDVASHKESRSEDSLHGAQQQNTHDVTQQMETLHMNDPVEDSTSDKHVEPSHEKMVALEEAAEAAHINNKEQAEEDKTEQVVPEEQQHDAGIEENVQDVPTQEEEEEVEQQVQEEEEEEEASRTGEQEDQESVEENVSETASTKAPESRSSIKASPAPWAKPVSAEEDAQERRGPTLREIQEMEAKKAEEAKAERMAQMAAAAASGSVLDFAKGLPGAPAWSSSAAAVPKKKTLKEIQQEEEAALKRARAAARQTSAAQAPLSGTSTGLAAIVATPSSSAGKRYADTIGPKPAASVPTGPWGSTGSISAAASRPAAVSRSSSVFASNPALSSGASVSRSSDNGWTEVESKRSGQPSAAPVMIPSAPAVARPVHKPATPTNSNDPRPPSEDFMRWCRQALKGLQGVVLEDFIQMLLTFPLNPDPMTVEIIQDSIYANSQSLDGRRFADEFIKRRKADAYPHGSAPSSSSSATASSAAGAGGSSPGMDFSFKVVSKKGKKKGTA</sequence>
<feature type="compositionally biased region" description="Basic and acidic residues" evidence="1">
    <location>
        <begin position="143"/>
        <end position="176"/>
    </location>
</feature>
<evidence type="ECO:0000256" key="1">
    <source>
        <dbReference type="SAM" id="MobiDB-lite"/>
    </source>
</evidence>
<comment type="caution">
    <text evidence="3">The sequence shown here is derived from an EMBL/GenBank/DDBJ whole genome shotgun (WGS) entry which is preliminary data.</text>
</comment>
<reference evidence="3" key="1">
    <citation type="submission" date="2021-11" db="EMBL/GenBank/DDBJ databases">
        <authorList>
            <person name="Herlambang A."/>
            <person name="Guo Y."/>
            <person name="Takashima Y."/>
            <person name="Nishizawa T."/>
        </authorList>
    </citation>
    <scope>NUCLEOTIDE SEQUENCE</scope>
    <source>
        <strain evidence="3">E1425</strain>
    </source>
</reference>
<feature type="region of interest" description="Disordered" evidence="1">
    <location>
        <begin position="1"/>
        <end position="66"/>
    </location>
</feature>
<dbReference type="SMART" id="SM00444">
    <property type="entry name" value="GYF"/>
    <property type="match status" value="1"/>
</dbReference>
<organism evidence="3 4">
    <name type="scientific">Entomortierella parvispora</name>
    <dbReference type="NCBI Taxonomy" id="205924"/>
    <lineage>
        <taxon>Eukaryota</taxon>
        <taxon>Fungi</taxon>
        <taxon>Fungi incertae sedis</taxon>
        <taxon>Mucoromycota</taxon>
        <taxon>Mortierellomycotina</taxon>
        <taxon>Mortierellomycetes</taxon>
        <taxon>Mortierellales</taxon>
        <taxon>Mortierellaceae</taxon>
        <taxon>Entomortierella</taxon>
    </lineage>
</organism>
<feature type="compositionally biased region" description="Polar residues" evidence="1">
    <location>
        <begin position="41"/>
        <end position="55"/>
    </location>
</feature>
<feature type="compositionally biased region" description="Low complexity" evidence="1">
    <location>
        <begin position="675"/>
        <end position="699"/>
    </location>
</feature>
<name>A0A9P3HJN1_9FUNG</name>
<dbReference type="InterPro" id="IPR035445">
    <property type="entry name" value="GYF-like_dom_sf"/>
</dbReference>
<feature type="domain" description="GYF" evidence="2">
    <location>
        <begin position="351"/>
        <end position="399"/>
    </location>
</feature>
<dbReference type="Proteomes" id="UP000827284">
    <property type="component" value="Unassembled WGS sequence"/>
</dbReference>
<feature type="compositionally biased region" description="Polar residues" evidence="1">
    <location>
        <begin position="473"/>
        <end position="499"/>
    </location>
</feature>
<feature type="compositionally biased region" description="Low complexity" evidence="1">
    <location>
        <begin position="1166"/>
        <end position="1181"/>
    </location>
</feature>
<evidence type="ECO:0000313" key="3">
    <source>
        <dbReference type="EMBL" id="GJJ77939.1"/>
    </source>
</evidence>
<dbReference type="PANTHER" id="PTHR14445">
    <property type="entry name" value="GRB10 INTERACTING GYF PROTEIN"/>
    <property type="match status" value="1"/>
</dbReference>
<dbReference type="CDD" id="cd00072">
    <property type="entry name" value="GYF"/>
    <property type="match status" value="1"/>
</dbReference>
<feature type="region of interest" description="Disordered" evidence="1">
    <location>
        <begin position="441"/>
        <end position="507"/>
    </location>
</feature>
<keyword evidence="4" id="KW-1185">Reference proteome</keyword>
<accession>A0A9P3HJN1</accession>
<proteinExistence type="predicted"/>
<dbReference type="PANTHER" id="PTHR14445:SF36">
    <property type="entry name" value="FI03272P-RELATED"/>
    <property type="match status" value="1"/>
</dbReference>
<feature type="compositionally biased region" description="Acidic residues" evidence="1">
    <location>
        <begin position="806"/>
        <end position="825"/>
    </location>
</feature>
<feature type="region of interest" description="Disordered" evidence="1">
    <location>
        <begin position="770"/>
        <end position="902"/>
    </location>
</feature>
<evidence type="ECO:0000259" key="2">
    <source>
        <dbReference type="PROSITE" id="PS50829"/>
    </source>
</evidence>
<feature type="compositionally biased region" description="Low complexity" evidence="1">
    <location>
        <begin position="1013"/>
        <end position="1045"/>
    </location>
</feature>
<dbReference type="InterPro" id="IPR003169">
    <property type="entry name" value="GYF"/>
</dbReference>
<evidence type="ECO:0000313" key="4">
    <source>
        <dbReference type="Proteomes" id="UP000827284"/>
    </source>
</evidence>
<feature type="compositionally biased region" description="Polar residues" evidence="1">
    <location>
        <begin position="215"/>
        <end position="225"/>
    </location>
</feature>
<feature type="region of interest" description="Disordered" evidence="1">
    <location>
        <begin position="659"/>
        <end position="728"/>
    </location>
</feature>
<dbReference type="PROSITE" id="PS50829">
    <property type="entry name" value="GYF"/>
    <property type="match status" value="1"/>
</dbReference>
<dbReference type="Pfam" id="PF02213">
    <property type="entry name" value="GYF"/>
    <property type="match status" value="1"/>
</dbReference>
<dbReference type="OrthoDB" id="6415790at2759"/>
<feature type="compositionally biased region" description="Polar residues" evidence="1">
    <location>
        <begin position="278"/>
        <end position="299"/>
    </location>
</feature>
<dbReference type="GO" id="GO:0005829">
    <property type="term" value="C:cytosol"/>
    <property type="evidence" value="ECO:0007669"/>
    <property type="project" value="TreeGrafter"/>
</dbReference>
<feature type="compositionally biased region" description="Basic and acidic residues" evidence="1">
    <location>
        <begin position="190"/>
        <end position="208"/>
    </location>
</feature>
<feature type="region of interest" description="Disordered" evidence="1">
    <location>
        <begin position="124"/>
        <end position="302"/>
    </location>
</feature>
<feature type="region of interest" description="Disordered" evidence="1">
    <location>
        <begin position="983"/>
        <end position="1094"/>
    </location>
</feature>
<protein>
    <submittedName>
        <fullName evidence="3">PERQ amino acid-rich with GYF domain-containing protein</fullName>
    </submittedName>
</protein>